<dbReference type="GO" id="GO:0016114">
    <property type="term" value="P:terpenoid biosynthetic process"/>
    <property type="evidence" value="ECO:0007669"/>
    <property type="project" value="UniProtKB-UniRule"/>
</dbReference>
<feature type="binding site" evidence="5">
    <location>
        <position position="78"/>
    </location>
    <ligand>
        <name>dimethylallyl diphosphate</name>
        <dbReference type="ChEBI" id="CHEBI:57623"/>
    </ligand>
</feature>
<feature type="binding site" evidence="5">
    <location>
        <position position="13"/>
    </location>
    <ligand>
        <name>[4Fe-4S] cluster</name>
        <dbReference type="ChEBI" id="CHEBI:49883"/>
    </ligand>
</feature>
<dbReference type="CDD" id="cd13944">
    <property type="entry name" value="lytB_ispH"/>
    <property type="match status" value="1"/>
</dbReference>
<feature type="binding site" evidence="5">
    <location>
        <position position="128"/>
    </location>
    <ligand>
        <name>(2E)-4-hydroxy-3-methylbut-2-enyl diphosphate</name>
        <dbReference type="ChEBI" id="CHEBI:128753"/>
    </ligand>
</feature>
<feature type="binding site" evidence="5">
    <location>
        <position position="168"/>
    </location>
    <ligand>
        <name>(2E)-4-hydroxy-3-methylbut-2-enyl diphosphate</name>
        <dbReference type="ChEBI" id="CHEBI:128753"/>
    </ligand>
</feature>
<sequence>MKEVLIAENAGFCFGVKRAMNMAQKELEEKKDISVYALGPLIHNKQAVEKYENMGLITIDKIDDVNQNLESEMIIRSHGVPKITYDEAESKSIDIVDTTCPFVKKIHYIVSKGEEENKSIILLGDSNHPEVIGINGWCKDKAIIFKELEEVKDYDFDKTKEYLVVSQTTMNEKNFDNIIEYLETLGLKLSVKNTICSATRVRQQAARELSQKVDVMVVIGGKHSSNTQKLVKICSEIVDTISIETKEDMKDVDFSGYNKIGVTAGASTPDWIIEEAIEFLKTC</sequence>
<feature type="binding site" evidence="5">
    <location>
        <position position="224"/>
    </location>
    <ligand>
        <name>(2E)-4-hydroxy-3-methylbut-2-enyl diphosphate</name>
        <dbReference type="ChEBI" id="CHEBI:128753"/>
    </ligand>
</feature>
<dbReference type="GO" id="GO:0050992">
    <property type="term" value="P:dimethylallyl diphosphate biosynthetic process"/>
    <property type="evidence" value="ECO:0007669"/>
    <property type="project" value="UniProtKB-UniRule"/>
</dbReference>
<organism evidence="6 7">
    <name type="scientific">Peptostreptococcus russellii</name>
    <dbReference type="NCBI Taxonomy" id="215200"/>
    <lineage>
        <taxon>Bacteria</taxon>
        <taxon>Bacillati</taxon>
        <taxon>Bacillota</taxon>
        <taxon>Clostridia</taxon>
        <taxon>Peptostreptococcales</taxon>
        <taxon>Peptostreptococcaceae</taxon>
        <taxon>Peptostreptococcus</taxon>
    </lineage>
</organism>
<feature type="binding site" evidence="5">
    <location>
        <position position="196"/>
    </location>
    <ligand>
        <name>[4Fe-4S] cluster</name>
        <dbReference type="ChEBI" id="CHEBI:49883"/>
    </ligand>
</feature>
<evidence type="ECO:0000313" key="6">
    <source>
        <dbReference type="EMBL" id="SEN68519.1"/>
    </source>
</evidence>
<dbReference type="UniPathway" id="UPA00056">
    <property type="reaction ID" value="UER00097"/>
</dbReference>
<evidence type="ECO:0000256" key="4">
    <source>
        <dbReference type="ARBA" id="ARBA00023014"/>
    </source>
</evidence>
<feature type="binding site" evidence="5">
    <location>
        <position position="224"/>
    </location>
    <ligand>
        <name>dimethylallyl diphosphate</name>
        <dbReference type="ChEBI" id="CHEBI:57623"/>
    </ligand>
</feature>
<dbReference type="PANTHER" id="PTHR30426:SF0">
    <property type="entry name" value="4-HYDROXY-3-METHYLBUT-2-ENYL DIPHOSPHATE REDUCTASE"/>
    <property type="match status" value="1"/>
</dbReference>
<dbReference type="PANTHER" id="PTHR30426">
    <property type="entry name" value="4-HYDROXY-3-METHYLBUT-2-ENYL DIPHOSPHATE REDUCTASE"/>
    <property type="match status" value="1"/>
</dbReference>
<dbReference type="HAMAP" id="MF_00191">
    <property type="entry name" value="IspH"/>
    <property type="match status" value="1"/>
</dbReference>
<feature type="binding site" evidence="5">
    <location>
        <position position="43"/>
    </location>
    <ligand>
        <name>isopentenyl diphosphate</name>
        <dbReference type="ChEBI" id="CHEBI:128769"/>
    </ligand>
</feature>
<feature type="binding site" evidence="5">
    <location>
        <position position="78"/>
    </location>
    <ligand>
        <name>(2E)-4-hydroxy-3-methylbut-2-enyl diphosphate</name>
        <dbReference type="ChEBI" id="CHEBI:128753"/>
    </ligand>
</feature>
<dbReference type="GO" id="GO:0046872">
    <property type="term" value="F:metal ion binding"/>
    <property type="evidence" value="ECO:0007669"/>
    <property type="project" value="UniProtKB-KW"/>
</dbReference>
<dbReference type="AlphaFoldDB" id="A0A1H8IJS6"/>
<evidence type="ECO:0000256" key="1">
    <source>
        <dbReference type="ARBA" id="ARBA00022485"/>
    </source>
</evidence>
<dbReference type="EC" id="1.17.7.4" evidence="5"/>
<dbReference type="NCBIfam" id="TIGR00216">
    <property type="entry name" value="ispH_lytB"/>
    <property type="match status" value="1"/>
</dbReference>
<dbReference type="InterPro" id="IPR003451">
    <property type="entry name" value="LytB/IspH"/>
</dbReference>
<comment type="cofactor">
    <cofactor evidence="5">
        <name>[4Fe-4S] cluster</name>
        <dbReference type="ChEBI" id="CHEBI:49883"/>
    </cofactor>
    <text evidence="5">Binds 1 [4Fe-4S] cluster per subunit.</text>
</comment>
<evidence type="ECO:0000256" key="2">
    <source>
        <dbReference type="ARBA" id="ARBA00022723"/>
    </source>
</evidence>
<evidence type="ECO:0000313" key="7">
    <source>
        <dbReference type="Proteomes" id="UP000199512"/>
    </source>
</evidence>
<dbReference type="RefSeq" id="WP_091975652.1">
    <property type="nucleotide sequence ID" value="NZ_CAUWDX010000044.1"/>
</dbReference>
<gene>
    <name evidence="5" type="primary">ispH</name>
    <name evidence="6" type="ORF">SAMN05216454_10840</name>
</gene>
<keyword evidence="4 5" id="KW-0411">Iron-sulfur</keyword>
<keyword evidence="3 5" id="KW-0408">Iron</keyword>
<feature type="binding site" evidence="5">
    <location>
        <position position="43"/>
    </location>
    <ligand>
        <name>dimethylallyl diphosphate</name>
        <dbReference type="ChEBI" id="CHEBI:57623"/>
    </ligand>
</feature>
<comment type="pathway">
    <text evidence="5">Isoprenoid biosynthesis; dimethylallyl diphosphate biosynthesis; dimethylallyl diphosphate from (2E)-4-hydroxy-3-methylbutenyl diphosphate: step 1/1.</text>
</comment>
<feature type="binding site" evidence="5">
    <location>
        <position position="267"/>
    </location>
    <ligand>
        <name>isopentenyl diphosphate</name>
        <dbReference type="ChEBI" id="CHEBI:128769"/>
    </ligand>
</feature>
<comment type="similarity">
    <text evidence="5">Belongs to the IspH family.</text>
</comment>
<dbReference type="OrthoDB" id="9804077at2"/>
<feature type="active site" description="Proton donor" evidence="5">
    <location>
        <position position="130"/>
    </location>
</feature>
<evidence type="ECO:0000256" key="3">
    <source>
        <dbReference type="ARBA" id="ARBA00023004"/>
    </source>
</evidence>
<evidence type="ECO:0000256" key="5">
    <source>
        <dbReference type="HAMAP-Rule" id="MF_00191"/>
    </source>
</evidence>
<dbReference type="GO" id="GO:0019288">
    <property type="term" value="P:isopentenyl diphosphate biosynthetic process, methylerythritol 4-phosphate pathway"/>
    <property type="evidence" value="ECO:0007669"/>
    <property type="project" value="UniProtKB-UniRule"/>
</dbReference>
<keyword evidence="1 5" id="KW-0004">4Fe-4S</keyword>
<keyword evidence="2 5" id="KW-0479">Metal-binding</keyword>
<dbReference type="STRING" id="215200.SAMN05216454_10840"/>
<keyword evidence="5" id="KW-0560">Oxidoreductase</keyword>
<feature type="binding site" evidence="5">
    <location>
        <position position="225"/>
    </location>
    <ligand>
        <name>dimethylallyl diphosphate</name>
        <dbReference type="ChEBI" id="CHEBI:57623"/>
    </ligand>
</feature>
<feature type="binding site" evidence="5">
    <location>
        <position position="225"/>
    </location>
    <ligand>
        <name>isopentenyl diphosphate</name>
        <dbReference type="ChEBI" id="CHEBI:128769"/>
    </ligand>
</feature>
<feature type="binding site" evidence="5">
    <location>
        <position position="43"/>
    </location>
    <ligand>
        <name>(2E)-4-hydroxy-3-methylbut-2-enyl diphosphate</name>
        <dbReference type="ChEBI" id="CHEBI:128753"/>
    </ligand>
</feature>
<feature type="binding site" evidence="5">
    <location>
        <position position="225"/>
    </location>
    <ligand>
        <name>(2E)-4-hydroxy-3-methylbut-2-enyl diphosphate</name>
        <dbReference type="ChEBI" id="CHEBI:128753"/>
    </ligand>
</feature>
<dbReference type="Pfam" id="PF02401">
    <property type="entry name" value="LYTB"/>
    <property type="match status" value="1"/>
</dbReference>
<reference evidence="6 7" key="1">
    <citation type="submission" date="2016-10" db="EMBL/GenBank/DDBJ databases">
        <authorList>
            <person name="de Groot N.N."/>
        </authorList>
    </citation>
    <scope>NUCLEOTIDE SEQUENCE [LARGE SCALE GENOMIC DNA]</scope>
    <source>
        <strain evidence="6 7">Calf135</strain>
    </source>
</reference>
<comment type="function">
    <text evidence="5">Catalyzes the conversion of 1-hydroxy-2-methyl-2-(E)-butenyl 4-diphosphate (HMBPP) into a mixture of isopentenyl diphosphate (IPP) and dimethylallyl diphosphate (DMAPP). Acts in the terminal step of the DOXP/MEP pathway for isoprenoid precursor biosynthesis.</text>
</comment>
<dbReference type="EMBL" id="FODF01000008">
    <property type="protein sequence ID" value="SEN68519.1"/>
    <property type="molecule type" value="Genomic_DNA"/>
</dbReference>
<dbReference type="GO" id="GO:0051539">
    <property type="term" value="F:4 iron, 4 sulfur cluster binding"/>
    <property type="evidence" value="ECO:0007669"/>
    <property type="project" value="UniProtKB-UniRule"/>
</dbReference>
<keyword evidence="7" id="KW-1185">Reference proteome</keyword>
<comment type="catalytic activity">
    <reaction evidence="5">
        <text>dimethylallyl diphosphate + 2 oxidized [2Fe-2S]-[ferredoxin] + H2O = (2E)-4-hydroxy-3-methylbut-2-enyl diphosphate + 2 reduced [2Fe-2S]-[ferredoxin] + 2 H(+)</text>
        <dbReference type="Rhea" id="RHEA:24825"/>
        <dbReference type="Rhea" id="RHEA-COMP:10000"/>
        <dbReference type="Rhea" id="RHEA-COMP:10001"/>
        <dbReference type="ChEBI" id="CHEBI:15377"/>
        <dbReference type="ChEBI" id="CHEBI:15378"/>
        <dbReference type="ChEBI" id="CHEBI:33737"/>
        <dbReference type="ChEBI" id="CHEBI:33738"/>
        <dbReference type="ChEBI" id="CHEBI:57623"/>
        <dbReference type="ChEBI" id="CHEBI:128753"/>
        <dbReference type="EC" id="1.17.7.4"/>
    </reaction>
</comment>
<feature type="binding site" evidence="5">
    <location>
        <position position="267"/>
    </location>
    <ligand>
        <name>dimethylallyl diphosphate</name>
        <dbReference type="ChEBI" id="CHEBI:57623"/>
    </ligand>
</feature>
<feature type="binding site" evidence="5">
    <location>
        <position position="226"/>
    </location>
    <ligand>
        <name>dimethylallyl diphosphate</name>
        <dbReference type="ChEBI" id="CHEBI:57623"/>
    </ligand>
</feature>
<feature type="binding site" evidence="5">
    <location>
        <position position="128"/>
    </location>
    <ligand>
        <name>isopentenyl diphosphate</name>
        <dbReference type="ChEBI" id="CHEBI:128769"/>
    </ligand>
</feature>
<dbReference type="GO" id="GO:0051745">
    <property type="term" value="F:4-hydroxy-3-methylbut-2-enyl diphosphate reductase activity"/>
    <property type="evidence" value="ECO:0007669"/>
    <property type="project" value="UniProtKB-UniRule"/>
</dbReference>
<feature type="binding site" evidence="5">
    <location>
        <position position="78"/>
    </location>
    <ligand>
        <name>isopentenyl diphosphate</name>
        <dbReference type="ChEBI" id="CHEBI:128769"/>
    </ligand>
</feature>
<dbReference type="Proteomes" id="UP000199512">
    <property type="component" value="Unassembled WGS sequence"/>
</dbReference>
<dbReference type="UniPathway" id="UPA00059">
    <property type="reaction ID" value="UER00105"/>
</dbReference>
<proteinExistence type="inferred from homology"/>
<name>A0A1H8IJS6_9FIRM</name>
<keyword evidence="5" id="KW-0414">Isoprene biosynthesis</keyword>
<dbReference type="Gene3D" id="3.40.50.11270">
    <property type="match status" value="1"/>
</dbReference>
<dbReference type="Gene3D" id="3.40.1010.20">
    <property type="entry name" value="4-hydroxy-3-methylbut-2-enyl diphosphate reductase, catalytic domain"/>
    <property type="match status" value="2"/>
</dbReference>
<feature type="binding site" evidence="5">
    <location>
        <position position="226"/>
    </location>
    <ligand>
        <name>isopentenyl diphosphate</name>
        <dbReference type="ChEBI" id="CHEBI:128769"/>
    </ligand>
</feature>
<dbReference type="NCBIfam" id="NF002187">
    <property type="entry name" value="PRK01045.1-1"/>
    <property type="match status" value="1"/>
</dbReference>
<feature type="binding site" evidence="5">
    <location>
        <position position="224"/>
    </location>
    <ligand>
        <name>isopentenyl diphosphate</name>
        <dbReference type="ChEBI" id="CHEBI:128769"/>
    </ligand>
</feature>
<feature type="binding site" evidence="5">
    <location>
        <position position="267"/>
    </location>
    <ligand>
        <name>(2E)-4-hydroxy-3-methylbut-2-enyl diphosphate</name>
        <dbReference type="ChEBI" id="CHEBI:128753"/>
    </ligand>
</feature>
<accession>A0A1H8IJS6</accession>
<protein>
    <recommendedName>
        <fullName evidence="5">4-hydroxy-3-methylbut-2-enyl diphosphate reductase</fullName>
        <shortName evidence="5">HMBPP reductase</shortName>
        <ecNumber evidence="5">1.17.7.4</ecNumber>
    </recommendedName>
</protein>
<feature type="binding site" evidence="5">
    <location>
        <position position="226"/>
    </location>
    <ligand>
        <name>(2E)-4-hydroxy-3-methylbut-2-enyl diphosphate</name>
        <dbReference type="ChEBI" id="CHEBI:128753"/>
    </ligand>
</feature>
<comment type="pathway">
    <text evidence="5">Isoprenoid biosynthesis; isopentenyl diphosphate biosynthesis via DXP pathway; isopentenyl diphosphate from 1-deoxy-D-xylulose 5-phosphate: step 6/6.</text>
</comment>
<comment type="catalytic activity">
    <reaction evidence="5">
        <text>isopentenyl diphosphate + 2 oxidized [2Fe-2S]-[ferredoxin] + H2O = (2E)-4-hydroxy-3-methylbut-2-enyl diphosphate + 2 reduced [2Fe-2S]-[ferredoxin] + 2 H(+)</text>
        <dbReference type="Rhea" id="RHEA:24488"/>
        <dbReference type="Rhea" id="RHEA-COMP:10000"/>
        <dbReference type="Rhea" id="RHEA-COMP:10001"/>
        <dbReference type="ChEBI" id="CHEBI:15377"/>
        <dbReference type="ChEBI" id="CHEBI:15378"/>
        <dbReference type="ChEBI" id="CHEBI:33737"/>
        <dbReference type="ChEBI" id="CHEBI:33738"/>
        <dbReference type="ChEBI" id="CHEBI:128753"/>
        <dbReference type="ChEBI" id="CHEBI:128769"/>
        <dbReference type="EC" id="1.17.7.4"/>
    </reaction>
</comment>
<feature type="binding site" evidence="5">
    <location>
        <position position="100"/>
    </location>
    <ligand>
        <name>[4Fe-4S] cluster</name>
        <dbReference type="ChEBI" id="CHEBI:49883"/>
    </ligand>
</feature>
<feature type="binding site" evidence="5">
    <location>
        <position position="128"/>
    </location>
    <ligand>
        <name>dimethylallyl diphosphate</name>
        <dbReference type="ChEBI" id="CHEBI:57623"/>
    </ligand>
</feature>